<gene>
    <name evidence="2" type="ORF">A3I42_01155</name>
</gene>
<evidence type="ECO:0000313" key="3">
    <source>
        <dbReference type="Proteomes" id="UP000178264"/>
    </source>
</evidence>
<reference evidence="2 3" key="1">
    <citation type="journal article" date="2016" name="Nat. Commun.">
        <title>Thousands of microbial genomes shed light on interconnected biogeochemical processes in an aquifer system.</title>
        <authorList>
            <person name="Anantharaman K."/>
            <person name="Brown C.T."/>
            <person name="Hug L.A."/>
            <person name="Sharon I."/>
            <person name="Castelle C.J."/>
            <person name="Probst A.J."/>
            <person name="Thomas B.C."/>
            <person name="Singh A."/>
            <person name="Wilkins M.J."/>
            <person name="Karaoz U."/>
            <person name="Brodie E.L."/>
            <person name="Williams K.H."/>
            <person name="Hubbard S.S."/>
            <person name="Banfield J.F."/>
        </authorList>
    </citation>
    <scope>NUCLEOTIDE SEQUENCE [LARGE SCALE GENOMIC DNA]</scope>
</reference>
<dbReference type="EMBL" id="MGER01000009">
    <property type="protein sequence ID" value="OGL88837.1"/>
    <property type="molecule type" value="Genomic_DNA"/>
</dbReference>
<evidence type="ECO:0000256" key="1">
    <source>
        <dbReference type="SAM" id="Phobius"/>
    </source>
</evidence>
<proteinExistence type="predicted"/>
<feature type="transmembrane region" description="Helical" evidence="1">
    <location>
        <begin position="68"/>
        <end position="93"/>
    </location>
</feature>
<accession>A0A1F7VFS8</accession>
<feature type="transmembrane region" description="Helical" evidence="1">
    <location>
        <begin position="155"/>
        <end position="183"/>
    </location>
</feature>
<dbReference type="AlphaFoldDB" id="A0A1F7VFS8"/>
<evidence type="ECO:0000313" key="2">
    <source>
        <dbReference type="EMBL" id="OGL88837.1"/>
    </source>
</evidence>
<keyword evidence="1" id="KW-0812">Transmembrane</keyword>
<organism evidence="2 3">
    <name type="scientific">Candidatus Uhrbacteria bacterium RIFCSPLOWO2_02_FULL_49_11</name>
    <dbReference type="NCBI Taxonomy" id="1802409"/>
    <lineage>
        <taxon>Bacteria</taxon>
        <taxon>Candidatus Uhriibacteriota</taxon>
    </lineage>
</organism>
<feature type="transmembrane region" description="Helical" evidence="1">
    <location>
        <begin position="315"/>
        <end position="335"/>
    </location>
</feature>
<feature type="transmembrane region" description="Helical" evidence="1">
    <location>
        <begin position="105"/>
        <end position="127"/>
    </location>
</feature>
<feature type="transmembrane region" description="Helical" evidence="1">
    <location>
        <begin position="247"/>
        <end position="266"/>
    </location>
</feature>
<evidence type="ECO:0008006" key="4">
    <source>
        <dbReference type="Google" id="ProtNLM"/>
    </source>
</evidence>
<feature type="transmembrane region" description="Helical" evidence="1">
    <location>
        <begin position="271"/>
        <end position="288"/>
    </location>
</feature>
<sequence>MARQRILAVLFFVSLFVIFFLPHADNDFGWHYRCGEKILQGRSICTGGDFLYFLSDYKWANPTFLYDAFIAAIFDHLGFLGISLFGALLFTLIMVPIYRSSRAGILITISLMYVAILLSSSVLYLGFRSQTLSLLFGVLTYSLLANRGSVRLKKIFWLIPLGIVWANSHGSFFLGPLMMAAYTIDQWLNYFRRRLSLRTALAVSAIFLTMLFATSLNPFGWRIYEEVYRHWHTPLNTLIAEWVPPSFWQEMMIIASAGVFAVYAAFKNRATFFELIILAMTVFFALHARRNLPFFYFYYLYLVLKNFHWDAPKRYLATVEYLSIAFLMLTLASYAPGKIKNTVSFSVDFSHYCADGYVKYPCRAAEFLEKFFSDRQTTLNIFNTYEWGGFLVWRLPTHRIFVDGRTPAWRGENGQSPYAYWLEILQTKKDWDKKLDFYRTDCLFIGAGTFLDVLLQERGDRFGYREIYRDRMAAVWMKY</sequence>
<protein>
    <recommendedName>
        <fullName evidence="4">Glycosyltransferase RgtA/B/C/D-like domain-containing protein</fullName>
    </recommendedName>
</protein>
<name>A0A1F7VFS8_9BACT</name>
<dbReference type="Proteomes" id="UP000178264">
    <property type="component" value="Unassembled WGS sequence"/>
</dbReference>
<feature type="transmembrane region" description="Helical" evidence="1">
    <location>
        <begin position="7"/>
        <end position="24"/>
    </location>
</feature>
<feature type="transmembrane region" description="Helical" evidence="1">
    <location>
        <begin position="195"/>
        <end position="216"/>
    </location>
</feature>
<keyword evidence="1" id="KW-0472">Membrane</keyword>
<keyword evidence="1" id="KW-1133">Transmembrane helix</keyword>
<comment type="caution">
    <text evidence="2">The sequence shown here is derived from an EMBL/GenBank/DDBJ whole genome shotgun (WGS) entry which is preliminary data.</text>
</comment>